<dbReference type="RefSeq" id="WP_032515300.1">
    <property type="nucleotide sequence ID" value="NZ_JNAO01000004.1"/>
</dbReference>
<comment type="caution">
    <text evidence="1">The sequence shown here is derived from an EMBL/GenBank/DDBJ whole genome shotgun (WGS) entry which is preliminary data.</text>
</comment>
<name>A0A0A2ALM9_PROMR</name>
<dbReference type="eggNOG" id="ENOG503418C">
    <property type="taxonomic scope" value="Bacteria"/>
</dbReference>
<dbReference type="Proteomes" id="UP000030533">
    <property type="component" value="Unassembled WGS sequence"/>
</dbReference>
<dbReference type="EMBL" id="JNAO01000004">
    <property type="protein sequence ID" value="KGG02516.1"/>
    <property type="molecule type" value="Genomic_DNA"/>
</dbReference>
<accession>A0A0A2ALM9</accession>
<organism evidence="1 2">
    <name type="scientific">Prochlorococcus marinus str. MIT 9314</name>
    <dbReference type="NCBI Taxonomy" id="167548"/>
    <lineage>
        <taxon>Bacteria</taxon>
        <taxon>Bacillati</taxon>
        <taxon>Cyanobacteriota</taxon>
        <taxon>Cyanophyceae</taxon>
        <taxon>Synechococcales</taxon>
        <taxon>Prochlorococcaceae</taxon>
        <taxon>Prochlorococcus</taxon>
    </lineage>
</organism>
<evidence type="ECO:0000313" key="1">
    <source>
        <dbReference type="EMBL" id="KGG02516.1"/>
    </source>
</evidence>
<dbReference type="AlphaFoldDB" id="A0A0A2ALM9"/>
<protein>
    <submittedName>
        <fullName evidence="1">Uncharacterized protein</fullName>
    </submittedName>
</protein>
<evidence type="ECO:0000313" key="2">
    <source>
        <dbReference type="Proteomes" id="UP000030533"/>
    </source>
</evidence>
<sequence>MAYYHVHGVIPDTLSQSEGYKLFEQYIASGAPKDNFDGFELISRVHAPQTGEVFVTCKADSHLKMAEHFGIWRAKFGVEWNVLPVFNDEEVILRNKQLAEELAAMG</sequence>
<dbReference type="InterPro" id="IPR021734">
    <property type="entry name" value="DUF3303"/>
</dbReference>
<proteinExistence type="predicted"/>
<gene>
    <name evidence="1" type="ORF">EU98_0456</name>
</gene>
<dbReference type="Pfam" id="PF11746">
    <property type="entry name" value="DUF3303"/>
    <property type="match status" value="1"/>
</dbReference>
<reference evidence="2" key="1">
    <citation type="journal article" date="2014" name="Sci. Data">
        <title>Genomes of diverse isolates of the marine cyanobacterium Prochlorococcus.</title>
        <authorList>
            <person name="Biller S."/>
            <person name="Berube P."/>
            <person name="Thompson J."/>
            <person name="Kelly L."/>
            <person name="Roggensack S."/>
            <person name="Awad L."/>
            <person name="Roache-Johnson K."/>
            <person name="Ding H."/>
            <person name="Giovannoni S.J."/>
            <person name="Moore L.R."/>
            <person name="Chisholm S.W."/>
        </authorList>
    </citation>
    <scope>NUCLEOTIDE SEQUENCE [LARGE SCALE GENOMIC DNA]</scope>
    <source>
        <strain evidence="2">MIT 9314</strain>
    </source>
</reference>